<feature type="transmembrane region" description="Helical" evidence="6">
    <location>
        <begin position="81"/>
        <end position="101"/>
    </location>
</feature>
<dbReference type="Pfam" id="PF01545">
    <property type="entry name" value="Cation_efflux"/>
    <property type="match status" value="1"/>
</dbReference>
<evidence type="ECO:0000259" key="7">
    <source>
        <dbReference type="Pfam" id="PF01545"/>
    </source>
</evidence>
<accession>A0A8J3X3A5</accession>
<evidence type="ECO:0000256" key="2">
    <source>
        <dbReference type="ARBA" id="ARBA00022448"/>
    </source>
</evidence>
<comment type="subcellular location">
    <subcellularLocation>
        <location evidence="1">Membrane</location>
        <topology evidence="1">Multi-pass membrane protein</topology>
    </subcellularLocation>
</comment>
<gene>
    <name evidence="8" type="ORF">Pme01_59120</name>
</gene>
<dbReference type="SUPFAM" id="SSF161111">
    <property type="entry name" value="Cation efflux protein transmembrane domain-like"/>
    <property type="match status" value="1"/>
</dbReference>
<dbReference type="GO" id="GO:0006829">
    <property type="term" value="P:zinc ion transport"/>
    <property type="evidence" value="ECO:0007669"/>
    <property type="project" value="InterPro"/>
</dbReference>
<proteinExistence type="predicted"/>
<dbReference type="InterPro" id="IPR002524">
    <property type="entry name" value="Cation_efflux"/>
</dbReference>
<keyword evidence="2" id="KW-0813">Transport</keyword>
<feature type="transmembrane region" description="Helical" evidence="6">
    <location>
        <begin position="193"/>
        <end position="216"/>
    </location>
</feature>
<dbReference type="InterPro" id="IPR027469">
    <property type="entry name" value="Cation_efflux_TMD_sf"/>
</dbReference>
<evidence type="ECO:0000313" key="9">
    <source>
        <dbReference type="Proteomes" id="UP000599074"/>
    </source>
</evidence>
<keyword evidence="3 6" id="KW-0812">Transmembrane</keyword>
<dbReference type="GO" id="GO:0016020">
    <property type="term" value="C:membrane"/>
    <property type="evidence" value="ECO:0007669"/>
    <property type="project" value="UniProtKB-SubCell"/>
</dbReference>
<dbReference type="PANTHER" id="PTHR13414:SF9">
    <property type="entry name" value="PROTON-COUPLED ZINC ANTIPORTER SLC30A9, MITOCHONDRIAL"/>
    <property type="match status" value="1"/>
</dbReference>
<dbReference type="Proteomes" id="UP000599074">
    <property type="component" value="Unassembled WGS sequence"/>
</dbReference>
<keyword evidence="4 6" id="KW-1133">Transmembrane helix</keyword>
<evidence type="ECO:0000256" key="1">
    <source>
        <dbReference type="ARBA" id="ARBA00004141"/>
    </source>
</evidence>
<reference evidence="8" key="1">
    <citation type="submission" date="2021-01" db="EMBL/GenBank/DDBJ databases">
        <title>Whole genome shotgun sequence of Planosporangium mesophilum NBRC 109066.</title>
        <authorList>
            <person name="Komaki H."/>
            <person name="Tamura T."/>
        </authorList>
    </citation>
    <scope>NUCLEOTIDE SEQUENCE</scope>
    <source>
        <strain evidence="8">NBRC 109066</strain>
    </source>
</reference>
<dbReference type="InterPro" id="IPR040177">
    <property type="entry name" value="SLC30A9"/>
</dbReference>
<dbReference type="AlphaFoldDB" id="A0A8J3X3A5"/>
<dbReference type="PANTHER" id="PTHR13414">
    <property type="entry name" value="HUEL-CATION TRANSPORTER"/>
    <property type="match status" value="1"/>
</dbReference>
<feature type="transmembrane region" description="Helical" evidence="6">
    <location>
        <begin position="167"/>
        <end position="187"/>
    </location>
</feature>
<comment type="caution">
    <text evidence="8">The sequence shown here is derived from an EMBL/GenBank/DDBJ whole genome shotgun (WGS) entry which is preliminary data.</text>
</comment>
<dbReference type="InterPro" id="IPR058533">
    <property type="entry name" value="Cation_efflux_TM"/>
</dbReference>
<dbReference type="RefSeq" id="WP_168115189.1">
    <property type="nucleotide sequence ID" value="NZ_BOON01000073.1"/>
</dbReference>
<keyword evidence="5 6" id="KW-0472">Membrane</keyword>
<sequence>MSESATREASVRTVLIAVLANFAIAVAKGLAAAMTGSAALWAETAHSLADTGNEVLLYVGLRRSDRPPDERHPFGYGQERWFWTFLAAMGIFLVGGVFSITEGVEAMLHPRPLEDVPIGVAVLLVSLVLEALSWRTARKQLREEARARRRSMAEHLRRASDPTAATVLLEDTAAIVGITLALLAIALHSLTGWAGWDAGAGILIGLLLVGVAYLVARRSKGLLIDESAPPDVLDRLRERIREEDWVRRIEALTAVYVGPGRLLVTARLLPVPEMNRRPAEILVERAYALRTALCASDVIGDVEITLVPEPDESSST</sequence>
<keyword evidence="9" id="KW-1185">Reference proteome</keyword>
<dbReference type="Gene3D" id="1.20.1510.10">
    <property type="entry name" value="Cation efflux protein transmembrane domain"/>
    <property type="match status" value="1"/>
</dbReference>
<dbReference type="EMBL" id="BOON01000073">
    <property type="protein sequence ID" value="GII26315.1"/>
    <property type="molecule type" value="Genomic_DNA"/>
</dbReference>
<dbReference type="NCBIfam" id="TIGR01297">
    <property type="entry name" value="CDF"/>
    <property type="match status" value="1"/>
</dbReference>
<protein>
    <submittedName>
        <fullName evidence="8">Cation diffusion facilitator transporter</fullName>
    </submittedName>
</protein>
<evidence type="ECO:0000313" key="8">
    <source>
        <dbReference type="EMBL" id="GII26315.1"/>
    </source>
</evidence>
<evidence type="ECO:0000256" key="6">
    <source>
        <dbReference type="SAM" id="Phobius"/>
    </source>
</evidence>
<organism evidence="8 9">
    <name type="scientific">Planosporangium mesophilum</name>
    <dbReference type="NCBI Taxonomy" id="689768"/>
    <lineage>
        <taxon>Bacteria</taxon>
        <taxon>Bacillati</taxon>
        <taxon>Actinomycetota</taxon>
        <taxon>Actinomycetes</taxon>
        <taxon>Micromonosporales</taxon>
        <taxon>Micromonosporaceae</taxon>
        <taxon>Planosporangium</taxon>
    </lineage>
</organism>
<evidence type="ECO:0000256" key="5">
    <source>
        <dbReference type="ARBA" id="ARBA00023136"/>
    </source>
</evidence>
<dbReference type="GO" id="GO:0008324">
    <property type="term" value="F:monoatomic cation transmembrane transporter activity"/>
    <property type="evidence" value="ECO:0007669"/>
    <property type="project" value="InterPro"/>
</dbReference>
<feature type="transmembrane region" description="Helical" evidence="6">
    <location>
        <begin position="12"/>
        <end position="31"/>
    </location>
</feature>
<evidence type="ECO:0000256" key="3">
    <source>
        <dbReference type="ARBA" id="ARBA00022692"/>
    </source>
</evidence>
<evidence type="ECO:0000256" key="4">
    <source>
        <dbReference type="ARBA" id="ARBA00022989"/>
    </source>
</evidence>
<name>A0A8J3X3A5_9ACTN</name>
<feature type="domain" description="Cation efflux protein transmembrane" evidence="7">
    <location>
        <begin position="14"/>
        <end position="221"/>
    </location>
</feature>